<name>A0A401U1C0_CHIPU</name>
<reference evidence="2 3" key="1">
    <citation type="journal article" date="2018" name="Nat. Ecol. Evol.">
        <title>Shark genomes provide insights into elasmobranch evolution and the origin of vertebrates.</title>
        <authorList>
            <person name="Hara Y"/>
            <person name="Yamaguchi K"/>
            <person name="Onimaru K"/>
            <person name="Kadota M"/>
            <person name="Koyanagi M"/>
            <person name="Keeley SD"/>
            <person name="Tatsumi K"/>
            <person name="Tanaka K"/>
            <person name="Motone F"/>
            <person name="Kageyama Y"/>
            <person name="Nozu R"/>
            <person name="Adachi N"/>
            <person name="Nishimura O"/>
            <person name="Nakagawa R"/>
            <person name="Tanegashima C"/>
            <person name="Kiyatake I"/>
            <person name="Matsumoto R"/>
            <person name="Murakumo K"/>
            <person name="Nishida K"/>
            <person name="Terakita A"/>
            <person name="Kuratani S"/>
            <person name="Sato K"/>
            <person name="Hyodo S Kuraku.S."/>
        </authorList>
    </citation>
    <scope>NUCLEOTIDE SEQUENCE [LARGE SCALE GENOMIC DNA]</scope>
</reference>
<feature type="non-terminal residue" evidence="2">
    <location>
        <position position="166"/>
    </location>
</feature>
<feature type="region of interest" description="Disordered" evidence="1">
    <location>
        <begin position="1"/>
        <end position="109"/>
    </location>
</feature>
<feature type="compositionally biased region" description="Basic and acidic residues" evidence="1">
    <location>
        <begin position="92"/>
        <end position="103"/>
    </location>
</feature>
<evidence type="ECO:0000256" key="1">
    <source>
        <dbReference type="SAM" id="MobiDB-lite"/>
    </source>
</evidence>
<dbReference type="EMBL" id="BEZZ01248703">
    <property type="protein sequence ID" value="GCC48682.1"/>
    <property type="molecule type" value="Genomic_DNA"/>
</dbReference>
<dbReference type="Proteomes" id="UP000287033">
    <property type="component" value="Unassembled WGS sequence"/>
</dbReference>
<keyword evidence="3" id="KW-1185">Reference proteome</keyword>
<proteinExistence type="predicted"/>
<comment type="caution">
    <text evidence="2">The sequence shown here is derived from an EMBL/GenBank/DDBJ whole genome shotgun (WGS) entry which is preliminary data.</text>
</comment>
<accession>A0A401U1C0</accession>
<evidence type="ECO:0000313" key="3">
    <source>
        <dbReference type="Proteomes" id="UP000287033"/>
    </source>
</evidence>
<evidence type="ECO:0000313" key="2">
    <source>
        <dbReference type="EMBL" id="GCC48682.1"/>
    </source>
</evidence>
<gene>
    <name evidence="2" type="ORF">chiPu_0032905</name>
</gene>
<sequence length="166" mass="18523">MRADRHRDGRSGQQAENRRGPGVERAERRHERGQDDEMRHIDRVGDDAEEVHRLRPKQPRTERILAGSSEHHERPHEHQHLRVGRPAIGQQHNERDAAPDRAGKSRARGMKPVAALEACEGEPARHESAGCPPQRDPVAHLAFRDAADAAFKKVASEQPIADGGAK</sequence>
<feature type="compositionally biased region" description="Basic and acidic residues" evidence="1">
    <location>
        <begin position="1"/>
        <end position="80"/>
    </location>
</feature>
<protein>
    <submittedName>
        <fullName evidence="2">Uncharacterized protein</fullName>
    </submittedName>
</protein>
<organism evidence="2 3">
    <name type="scientific">Chiloscyllium punctatum</name>
    <name type="common">Brownbanded bambooshark</name>
    <name type="synonym">Hemiscyllium punctatum</name>
    <dbReference type="NCBI Taxonomy" id="137246"/>
    <lineage>
        <taxon>Eukaryota</taxon>
        <taxon>Metazoa</taxon>
        <taxon>Chordata</taxon>
        <taxon>Craniata</taxon>
        <taxon>Vertebrata</taxon>
        <taxon>Chondrichthyes</taxon>
        <taxon>Elasmobranchii</taxon>
        <taxon>Galeomorphii</taxon>
        <taxon>Galeoidea</taxon>
        <taxon>Orectolobiformes</taxon>
        <taxon>Hemiscylliidae</taxon>
        <taxon>Chiloscyllium</taxon>
    </lineage>
</organism>
<dbReference type="AlphaFoldDB" id="A0A401U1C0"/>